<accession>A0A165B1U5</accession>
<gene>
    <name evidence="4" type="ORF">LAESUDRAFT_764941</name>
</gene>
<feature type="domain" description="Diels-Alderase N-terminal" evidence="2">
    <location>
        <begin position="48"/>
        <end position="236"/>
    </location>
</feature>
<reference evidence="4 5" key="1">
    <citation type="journal article" date="2016" name="Mol. Biol. Evol.">
        <title>Comparative Genomics of Early-Diverging Mushroom-Forming Fungi Provides Insights into the Origins of Lignocellulose Decay Capabilities.</title>
        <authorList>
            <person name="Nagy L.G."/>
            <person name="Riley R."/>
            <person name="Tritt A."/>
            <person name="Adam C."/>
            <person name="Daum C."/>
            <person name="Floudas D."/>
            <person name="Sun H."/>
            <person name="Yadav J.S."/>
            <person name="Pangilinan J."/>
            <person name="Larsson K.H."/>
            <person name="Matsuura K."/>
            <person name="Barry K."/>
            <person name="Labutti K."/>
            <person name="Kuo R."/>
            <person name="Ohm R.A."/>
            <person name="Bhattacharya S.S."/>
            <person name="Shirouzu T."/>
            <person name="Yoshinaga Y."/>
            <person name="Martin F.M."/>
            <person name="Grigoriev I.V."/>
            <person name="Hibbett D.S."/>
        </authorList>
    </citation>
    <scope>NUCLEOTIDE SEQUENCE [LARGE SCALE GENOMIC DNA]</scope>
    <source>
        <strain evidence="4 5">93-53</strain>
    </source>
</reference>
<evidence type="ECO:0000256" key="1">
    <source>
        <dbReference type="SAM" id="SignalP"/>
    </source>
</evidence>
<dbReference type="Pfam" id="PF24137">
    <property type="entry name" value="DA_N"/>
    <property type="match status" value="1"/>
</dbReference>
<proteinExistence type="predicted"/>
<evidence type="ECO:0000313" key="4">
    <source>
        <dbReference type="EMBL" id="KZT00073.1"/>
    </source>
</evidence>
<evidence type="ECO:0000259" key="2">
    <source>
        <dbReference type="Pfam" id="PF24137"/>
    </source>
</evidence>
<dbReference type="GeneID" id="63830574"/>
<keyword evidence="5" id="KW-1185">Reference proteome</keyword>
<feature type="signal peptide" evidence="1">
    <location>
        <begin position="1"/>
        <end position="25"/>
    </location>
</feature>
<name>A0A165B1U5_9APHY</name>
<dbReference type="SUPFAM" id="SSF159245">
    <property type="entry name" value="AttH-like"/>
    <property type="match status" value="1"/>
</dbReference>
<evidence type="ECO:0000313" key="5">
    <source>
        <dbReference type="Proteomes" id="UP000076871"/>
    </source>
</evidence>
<sequence>MTSLHMRRAATIAFATALWTGSAGAASVRHCFGREATSFDGQYIDVNVSNVAVEWWYAQAVAVPVGDNPAANVEVLFYQGYPILEGSRDPSDPEYYVTINGIFANGTAFNFNLPASTGAVTSCDDAVHGSWGEVGSFHVDEDLSSFTATISAPAFGVSGTIQLQSNAVHHFACNSTVDAYFDSAMSSDLQLNTAEEILFEQLGWATTIPGGTAHVNLSIDGTAFDIIGNGYHDANWSPVPLNEVVSSWYFLQAQVGPFDMSGILAVPLNSTRNLSTGYLSESGVILQNQCSLAGSRTTDFSNITTYGSYHDSTSNVTLPTGFILSYITANGDEYAFNLTSLGQNPDETIYHRWIGTASGGEVGGAQYTGTTVFEWLNPGLNIYDA</sequence>
<dbReference type="EMBL" id="KV427698">
    <property type="protein sequence ID" value="KZT00073.1"/>
    <property type="molecule type" value="Genomic_DNA"/>
</dbReference>
<dbReference type="OrthoDB" id="5344254at2759"/>
<evidence type="ECO:0000259" key="3">
    <source>
        <dbReference type="Pfam" id="PF25581"/>
    </source>
</evidence>
<feature type="domain" description="AsqO/PenF-like C-terminal" evidence="3">
    <location>
        <begin position="243"/>
        <end position="376"/>
    </location>
</feature>
<dbReference type="InParanoid" id="A0A165B1U5"/>
<dbReference type="Pfam" id="PF25581">
    <property type="entry name" value="AsqO_C"/>
    <property type="match status" value="1"/>
</dbReference>
<dbReference type="STRING" id="1314785.A0A165B1U5"/>
<organism evidence="4 5">
    <name type="scientific">Laetiporus sulphureus 93-53</name>
    <dbReference type="NCBI Taxonomy" id="1314785"/>
    <lineage>
        <taxon>Eukaryota</taxon>
        <taxon>Fungi</taxon>
        <taxon>Dikarya</taxon>
        <taxon>Basidiomycota</taxon>
        <taxon>Agaricomycotina</taxon>
        <taxon>Agaricomycetes</taxon>
        <taxon>Polyporales</taxon>
        <taxon>Laetiporus</taxon>
    </lineage>
</organism>
<dbReference type="RefSeq" id="XP_040757813.1">
    <property type="nucleotide sequence ID" value="XM_040913546.1"/>
</dbReference>
<dbReference type="InterPro" id="IPR056402">
    <property type="entry name" value="DA_N"/>
</dbReference>
<keyword evidence="1" id="KW-0732">Signal</keyword>
<feature type="chain" id="PRO_5007855444" evidence="1">
    <location>
        <begin position="26"/>
        <end position="385"/>
    </location>
</feature>
<dbReference type="Proteomes" id="UP000076871">
    <property type="component" value="Unassembled WGS sequence"/>
</dbReference>
<protein>
    <submittedName>
        <fullName evidence="4">Uncharacterized protein</fullName>
    </submittedName>
</protein>
<dbReference type="AlphaFoldDB" id="A0A165B1U5"/>
<dbReference type="InterPro" id="IPR057722">
    <property type="entry name" value="AsqO/PenF-like_C"/>
</dbReference>